<organism evidence="2">
    <name type="scientific">Erwinia billingiae (strain Eb661)</name>
    <dbReference type="NCBI Taxonomy" id="634500"/>
    <lineage>
        <taxon>Bacteria</taxon>
        <taxon>Pseudomonadati</taxon>
        <taxon>Pseudomonadota</taxon>
        <taxon>Gammaproteobacteria</taxon>
        <taxon>Enterobacterales</taxon>
        <taxon>Erwiniaceae</taxon>
        <taxon>Erwinia</taxon>
    </lineage>
</organism>
<protein>
    <submittedName>
        <fullName evidence="1">Uncharacterized protein</fullName>
    </submittedName>
</protein>
<evidence type="ECO:0000313" key="2">
    <source>
        <dbReference type="Proteomes" id="UP000008793"/>
    </source>
</evidence>
<dbReference type="KEGG" id="ebi:EbC_44410"/>
<reference evidence="1 2" key="1">
    <citation type="journal article" date="2010" name="BMC Genomics">
        <title>Genome comparison of the epiphytic bacteria Erwinia billingiae and E. tasmaniensis with the pear pathogen E. pyrifoliae.</title>
        <authorList>
            <person name="Kube M."/>
            <person name="Migdoll A.M."/>
            <person name="Gehring I."/>
            <person name="Heitmann K."/>
            <person name="Mayer Y."/>
            <person name="Kuhl H."/>
            <person name="Knaust F."/>
            <person name="Geider K."/>
            <person name="Reinhardt R."/>
        </authorList>
    </citation>
    <scope>NUCLEOTIDE SEQUENCE [LARGE SCALE GENOMIC DNA]</scope>
    <source>
        <strain evidence="1 2">Eb661</strain>
    </source>
</reference>
<dbReference type="HOGENOM" id="CLU_3309422_0_0_6"/>
<keyword evidence="2" id="KW-1185">Reference proteome</keyword>
<dbReference type="EMBL" id="FP236843">
    <property type="protein sequence ID" value="CAX61972.1"/>
    <property type="molecule type" value="Genomic_DNA"/>
</dbReference>
<gene>
    <name evidence="1" type="ordered locus">EbC_44410</name>
</gene>
<proteinExistence type="predicted"/>
<sequence length="39" mass="4446">MSLIHSGTYLEKVKQLRDEINASLQKKAFVKENDRAVQG</sequence>
<name>D8MLE4_ERWBE</name>
<dbReference type="Proteomes" id="UP000008793">
    <property type="component" value="Chromosome"/>
</dbReference>
<dbReference type="AlphaFoldDB" id="D8MLE4"/>
<accession>D8MLE4</accession>
<evidence type="ECO:0000313" key="1">
    <source>
        <dbReference type="EMBL" id="CAX61972.1"/>
    </source>
</evidence>